<dbReference type="FunFam" id="1.20.120.330:FF:000005">
    <property type="entry name" value="Bifunctional glutamine synthetase adenylyltransferase/adenylyl-removing enzyme"/>
    <property type="match status" value="1"/>
</dbReference>
<dbReference type="GO" id="GO:0008882">
    <property type="term" value="F:[glutamate-ammonia-ligase] adenylyltransferase activity"/>
    <property type="evidence" value="ECO:0007669"/>
    <property type="project" value="UniProtKB-UniRule"/>
</dbReference>
<keyword evidence="11" id="KW-1185">Reference proteome</keyword>
<dbReference type="GO" id="GO:0000820">
    <property type="term" value="P:regulation of glutamine family amino acid metabolic process"/>
    <property type="evidence" value="ECO:0007669"/>
    <property type="project" value="UniProtKB-UniRule"/>
</dbReference>
<proteinExistence type="inferred from homology"/>
<keyword evidence="6 7" id="KW-0511">Multifunctional enzyme</keyword>
<dbReference type="EC" id="2.7.7.42" evidence="7"/>
<organism evidence="10 11">
    <name type="scientific">Polynucleobacter cosmopolitanus</name>
    <dbReference type="NCBI Taxonomy" id="351345"/>
    <lineage>
        <taxon>Bacteria</taxon>
        <taxon>Pseudomonadati</taxon>
        <taxon>Pseudomonadota</taxon>
        <taxon>Betaproteobacteria</taxon>
        <taxon>Burkholderiales</taxon>
        <taxon>Burkholderiaceae</taxon>
        <taxon>Polynucleobacter</taxon>
    </lineage>
</organism>
<dbReference type="Gene3D" id="1.20.120.1510">
    <property type="match status" value="1"/>
</dbReference>
<dbReference type="RefSeq" id="WP_089514692.1">
    <property type="nucleotide sequence ID" value="NZ_NJGG01000001.1"/>
</dbReference>
<feature type="region of interest" description="Adenylyl transferase" evidence="7">
    <location>
        <begin position="428"/>
        <end position="931"/>
    </location>
</feature>
<evidence type="ECO:0000256" key="1">
    <source>
        <dbReference type="ARBA" id="ARBA00022679"/>
    </source>
</evidence>
<dbReference type="SUPFAM" id="SSF81301">
    <property type="entry name" value="Nucleotidyltransferase"/>
    <property type="match status" value="2"/>
</dbReference>
<feature type="domain" description="PII-uridylyltransferase/Glutamine-synthetase adenylyltransferase" evidence="9">
    <location>
        <begin position="809"/>
        <end position="901"/>
    </location>
</feature>
<dbReference type="GO" id="GO:0005829">
    <property type="term" value="C:cytosol"/>
    <property type="evidence" value="ECO:0007669"/>
    <property type="project" value="TreeGrafter"/>
</dbReference>
<dbReference type="NCBIfam" id="NF008292">
    <property type="entry name" value="PRK11072.1"/>
    <property type="match status" value="1"/>
</dbReference>
<keyword evidence="2 7" id="KW-0548">Nucleotidyltransferase</keyword>
<comment type="function">
    <text evidence="7">Involved in the regulation of glutamine synthetase GlnA, a key enzyme in the process to assimilate ammonia. When cellular nitrogen levels are high, the C-terminal adenylyl transferase (AT) inactivates GlnA by covalent transfer of an adenylyl group from ATP to specific tyrosine residue of GlnA, thus reducing its activity. Conversely, when nitrogen levels are low, the N-terminal adenylyl removase (AR) activates GlnA by removing the adenylyl group by phosphorolysis, increasing its activity. The regulatory region of GlnE binds the signal transduction protein PII (GlnB) which indicates the nitrogen status of the cell.</text>
</comment>
<keyword evidence="3 7" id="KW-0547">Nucleotide-binding</keyword>
<feature type="domain" description="Glutamate-ammonia ligase adenylyltransferase repeated" evidence="8">
    <location>
        <begin position="531"/>
        <end position="787"/>
    </location>
</feature>
<dbReference type="PANTHER" id="PTHR30621:SF0">
    <property type="entry name" value="BIFUNCTIONAL GLUTAMINE SYNTHETASE ADENYLYLTRANSFERASE_ADENYLYL-REMOVING ENZYME"/>
    <property type="match status" value="1"/>
</dbReference>
<dbReference type="SUPFAM" id="SSF81593">
    <property type="entry name" value="Nucleotidyltransferase substrate binding subunit/domain"/>
    <property type="match status" value="2"/>
</dbReference>
<evidence type="ECO:0000256" key="2">
    <source>
        <dbReference type="ARBA" id="ARBA00022695"/>
    </source>
</evidence>
<evidence type="ECO:0000259" key="8">
    <source>
        <dbReference type="Pfam" id="PF03710"/>
    </source>
</evidence>
<comment type="catalytic activity">
    <reaction evidence="7">
        <text>[glutamine synthetase]-L-tyrosine + ATP = [glutamine synthetase]-O(4)-(5'-adenylyl)-L-tyrosine + diphosphate</text>
        <dbReference type="Rhea" id="RHEA:18589"/>
        <dbReference type="Rhea" id="RHEA-COMP:10660"/>
        <dbReference type="Rhea" id="RHEA-COMP:10661"/>
        <dbReference type="ChEBI" id="CHEBI:30616"/>
        <dbReference type="ChEBI" id="CHEBI:33019"/>
        <dbReference type="ChEBI" id="CHEBI:46858"/>
        <dbReference type="ChEBI" id="CHEBI:83624"/>
        <dbReference type="EC" id="2.7.7.42"/>
    </reaction>
</comment>
<evidence type="ECO:0000256" key="4">
    <source>
        <dbReference type="ARBA" id="ARBA00022840"/>
    </source>
</evidence>
<protein>
    <recommendedName>
        <fullName evidence="7">Bifunctional glutamine synthetase adenylyltransferase/adenylyl-removing enzyme</fullName>
    </recommendedName>
    <alternativeName>
        <fullName evidence="7">ATP:glutamine synthetase adenylyltransferase</fullName>
    </alternativeName>
    <alternativeName>
        <fullName evidence="7">ATase</fullName>
    </alternativeName>
    <domain>
        <recommendedName>
            <fullName evidence="7">Glutamine synthetase adenylyl-L-tyrosine phosphorylase</fullName>
            <ecNumber evidence="7">2.7.7.89</ecNumber>
        </recommendedName>
        <alternativeName>
            <fullName evidence="7">Adenylyl removase</fullName>
            <shortName evidence="7">AR</shortName>
            <shortName evidence="7">AT-N</shortName>
        </alternativeName>
    </domain>
    <domain>
        <recommendedName>
            <fullName evidence="7">Glutamine synthetase adenylyl transferase</fullName>
            <ecNumber evidence="7">2.7.7.42</ecNumber>
        </recommendedName>
        <alternativeName>
            <fullName evidence="7">Adenylyl transferase</fullName>
            <shortName evidence="7">AT</shortName>
            <shortName evidence="7">AT-C</shortName>
        </alternativeName>
    </domain>
</protein>
<dbReference type="CDD" id="cd05401">
    <property type="entry name" value="NT_GlnE_GlnD_like"/>
    <property type="match status" value="2"/>
</dbReference>
<keyword evidence="1 7" id="KW-0808">Transferase</keyword>
<dbReference type="Pfam" id="PF08335">
    <property type="entry name" value="GlnD_UR_UTase"/>
    <property type="match status" value="2"/>
</dbReference>
<dbReference type="Gene3D" id="1.20.120.330">
    <property type="entry name" value="Nucleotidyltransferases domain 2"/>
    <property type="match status" value="2"/>
</dbReference>
<dbReference type="InterPro" id="IPR005190">
    <property type="entry name" value="GlnE_rpt_dom"/>
</dbReference>
<evidence type="ECO:0000313" key="11">
    <source>
        <dbReference type="Proteomes" id="UP000215188"/>
    </source>
</evidence>
<dbReference type="Gene3D" id="3.30.460.10">
    <property type="entry name" value="Beta Polymerase, domain 2"/>
    <property type="match status" value="2"/>
</dbReference>
<dbReference type="OrthoDB" id="9759366at2"/>
<accession>A0A229FUR5</accession>
<reference evidence="10 11" key="1">
    <citation type="submission" date="2017-06" db="EMBL/GenBank/DDBJ databases">
        <title>Reclassification of a Polynucleobacter cosmopolitanus strain isolated from tropical Lake Victoria as Polynucleobacter victoriensis comb. nov.</title>
        <authorList>
            <person name="Hahn M.W."/>
        </authorList>
    </citation>
    <scope>NUCLEOTIDE SEQUENCE [LARGE SCALE GENOMIC DNA]</scope>
    <source>
        <strain evidence="10 11">MWH-MoIso2</strain>
    </source>
</reference>
<evidence type="ECO:0000256" key="5">
    <source>
        <dbReference type="ARBA" id="ARBA00022842"/>
    </source>
</evidence>
<comment type="cofactor">
    <cofactor evidence="7">
        <name>Mg(2+)</name>
        <dbReference type="ChEBI" id="CHEBI:18420"/>
    </cofactor>
</comment>
<evidence type="ECO:0000313" key="10">
    <source>
        <dbReference type="EMBL" id="OXL15653.1"/>
    </source>
</evidence>
<dbReference type="GO" id="GO:0005524">
    <property type="term" value="F:ATP binding"/>
    <property type="evidence" value="ECO:0007669"/>
    <property type="project" value="UniProtKB-UniRule"/>
</dbReference>
<dbReference type="InterPro" id="IPR023057">
    <property type="entry name" value="GlnE"/>
</dbReference>
<dbReference type="InterPro" id="IPR013546">
    <property type="entry name" value="PII_UdlTrfase/GS_AdlTrfase"/>
</dbReference>
<dbReference type="EC" id="2.7.7.89" evidence="7"/>
<comment type="similarity">
    <text evidence="7">Belongs to the GlnE family.</text>
</comment>
<keyword evidence="5 7" id="KW-0460">Magnesium</keyword>
<feature type="region of interest" description="Adenylyl removase" evidence="7">
    <location>
        <begin position="1"/>
        <end position="428"/>
    </location>
</feature>
<dbReference type="Proteomes" id="UP000215188">
    <property type="component" value="Unassembled WGS sequence"/>
</dbReference>
<evidence type="ECO:0000256" key="3">
    <source>
        <dbReference type="ARBA" id="ARBA00022741"/>
    </source>
</evidence>
<evidence type="ECO:0000259" key="9">
    <source>
        <dbReference type="Pfam" id="PF08335"/>
    </source>
</evidence>
<feature type="domain" description="PII-uridylyltransferase/Glutamine-synthetase adenylyltransferase" evidence="9">
    <location>
        <begin position="284"/>
        <end position="425"/>
    </location>
</feature>
<dbReference type="Pfam" id="PF03710">
    <property type="entry name" value="GlnE"/>
    <property type="match status" value="2"/>
</dbReference>
<dbReference type="GO" id="GO:0000287">
    <property type="term" value="F:magnesium ion binding"/>
    <property type="evidence" value="ECO:0007669"/>
    <property type="project" value="UniProtKB-UniRule"/>
</dbReference>
<feature type="domain" description="Glutamate-ammonia ligase adenylyltransferase repeated" evidence="8">
    <location>
        <begin position="8"/>
        <end position="246"/>
    </location>
</feature>
<evidence type="ECO:0000256" key="6">
    <source>
        <dbReference type="ARBA" id="ARBA00023268"/>
    </source>
</evidence>
<evidence type="ECO:0000256" key="7">
    <source>
        <dbReference type="HAMAP-Rule" id="MF_00802"/>
    </source>
</evidence>
<comment type="catalytic activity">
    <reaction evidence="7">
        <text>[glutamine synthetase]-O(4)-(5'-adenylyl)-L-tyrosine + phosphate = [glutamine synthetase]-L-tyrosine + ADP</text>
        <dbReference type="Rhea" id="RHEA:43716"/>
        <dbReference type="Rhea" id="RHEA-COMP:10660"/>
        <dbReference type="Rhea" id="RHEA-COMP:10661"/>
        <dbReference type="ChEBI" id="CHEBI:43474"/>
        <dbReference type="ChEBI" id="CHEBI:46858"/>
        <dbReference type="ChEBI" id="CHEBI:83624"/>
        <dbReference type="ChEBI" id="CHEBI:456216"/>
        <dbReference type="EC" id="2.7.7.89"/>
    </reaction>
</comment>
<comment type="caution">
    <text evidence="10">The sequence shown here is derived from an EMBL/GenBank/DDBJ whole genome shotgun (WGS) entry which is preliminary data.</text>
</comment>
<dbReference type="HAMAP" id="MF_00802">
    <property type="entry name" value="GlnE"/>
    <property type="match status" value="1"/>
</dbReference>
<name>A0A229FUR5_9BURK</name>
<dbReference type="AlphaFoldDB" id="A0A229FUR5"/>
<keyword evidence="4 7" id="KW-0067">ATP-binding</keyword>
<dbReference type="InterPro" id="IPR043519">
    <property type="entry name" value="NT_sf"/>
</dbReference>
<sequence length="931" mass="105013">MTTIHPKLSTLLDHSAYAVRWLTARPEWSSEIGEMAASPVSEAVIEGLLKAAMPTEPDHAQSIDDLAANLRLARQKFMLLIAARDFNGTADVQEVTQAMSCFAEKVTAVAIEAIRQDIKPTVGEPLNQQGDYSPMLIVGMGKLGGRELNVSSDIDLVFLYEEDGETQGGSKSISHQEWYTRVGKRLIALLSELRSEGFIFRVDMRLRPNGDSGPLVCSLGMLEEYFCVQGREWERYAWIKGRMIYPLPDMPAYERCQKGLQDLVRPFVYRRYLDFGVIAAIRELHGQIQQEAEKRSLLHPERAADVKLGRGGIREIEFMAQMFQLVRGGQDPGLRIRPTLEVLKAVFERQLIGQVELDQLTNAYLYLRKLEHRLQYWEDAQTHHLPGDDASQQRLGVAMGHASLDEFKKQLAEHRNNVATLFANAFVLKKHQAEVDSEGVNLAVWSPPADYSALTEKWSEWWGSARWRSLSDSSRRKFTQLMSAAASYVEQQDWGLSRSDEVMVRMMNLLDSISRRSSYLALLSEYPHILSRLIALISASKWGTDYLIKHPHLLDDLLTGQGQYTPEDHPAVYWAKLKADINILLDDAMDNGDQAEQAMDILRQVHHTETFLTLLAELGIGRNEPLPIEKVSDRLSALADLILGLTLERVWPMVAKKFQLNEVTPPAFAVIAYGKLGGKELGYASDLDIVFLYDAPESDQNAGEIYAFYARRLIAWLTASTSAGILFEIDTRLRPNGAAGLLVTSIDSFRRYQLREGDNSAWLWEHQALTRARFCAGDIAIGEKFEKIRSEVLAQERNEALLKQEILDMRQKVSEGHPNDSGLFDIKHDSGGMVDIEFIVQYLVLRFSVGHPILLGNLGNIALLSLASEEGLIPSEQALQAANAYRLYREYQHRIRLDGADKTRVSQDEMDAALVESRDCVKKLWEKVLLT</sequence>
<dbReference type="GO" id="GO:0047388">
    <property type="term" value="F:[glutamine synthetase]-adenylyl-L-tyrosine phosphorylase activity"/>
    <property type="evidence" value="ECO:0007669"/>
    <property type="project" value="UniProtKB-EC"/>
</dbReference>
<dbReference type="EMBL" id="NJGG01000001">
    <property type="protein sequence ID" value="OXL15653.1"/>
    <property type="molecule type" value="Genomic_DNA"/>
</dbReference>
<gene>
    <name evidence="7" type="primary">glnE</name>
    <name evidence="10" type="ORF">AOC33_00705</name>
</gene>
<dbReference type="PANTHER" id="PTHR30621">
    <property type="entry name" value="GLUTAMINE SYNTHETASE ADENYLYLTRANSFERASE"/>
    <property type="match status" value="1"/>
</dbReference>